<evidence type="ECO:0000256" key="1">
    <source>
        <dbReference type="SAM" id="MobiDB-lite"/>
    </source>
</evidence>
<feature type="transmembrane region" description="Helical" evidence="2">
    <location>
        <begin position="174"/>
        <end position="194"/>
    </location>
</feature>
<keyword evidence="2" id="KW-0812">Transmembrane</keyword>
<gene>
    <name evidence="3" type="ORF">KFL_000510290</name>
</gene>
<organism evidence="3 4">
    <name type="scientific">Klebsormidium nitens</name>
    <name type="common">Green alga</name>
    <name type="synonym">Ulothrix nitens</name>
    <dbReference type="NCBI Taxonomy" id="105231"/>
    <lineage>
        <taxon>Eukaryota</taxon>
        <taxon>Viridiplantae</taxon>
        <taxon>Streptophyta</taxon>
        <taxon>Klebsormidiophyceae</taxon>
        <taxon>Klebsormidiales</taxon>
        <taxon>Klebsormidiaceae</taxon>
        <taxon>Klebsormidium</taxon>
    </lineage>
</organism>
<name>A0A1Y1HWV6_KLENI</name>
<keyword evidence="2" id="KW-1133">Transmembrane helix</keyword>
<evidence type="ECO:0000313" key="3">
    <source>
        <dbReference type="EMBL" id="GAQ80328.1"/>
    </source>
</evidence>
<evidence type="ECO:0000313" key="4">
    <source>
        <dbReference type="Proteomes" id="UP000054558"/>
    </source>
</evidence>
<reference evidence="3 4" key="1">
    <citation type="journal article" date="2014" name="Nat. Commun.">
        <title>Klebsormidium flaccidum genome reveals primary factors for plant terrestrial adaptation.</title>
        <authorList>
            <person name="Hori K."/>
            <person name="Maruyama F."/>
            <person name="Fujisawa T."/>
            <person name="Togashi T."/>
            <person name="Yamamoto N."/>
            <person name="Seo M."/>
            <person name="Sato S."/>
            <person name="Yamada T."/>
            <person name="Mori H."/>
            <person name="Tajima N."/>
            <person name="Moriyama T."/>
            <person name="Ikeuchi M."/>
            <person name="Watanabe M."/>
            <person name="Wada H."/>
            <person name="Kobayashi K."/>
            <person name="Saito M."/>
            <person name="Masuda T."/>
            <person name="Sasaki-Sekimoto Y."/>
            <person name="Mashiguchi K."/>
            <person name="Awai K."/>
            <person name="Shimojima M."/>
            <person name="Masuda S."/>
            <person name="Iwai M."/>
            <person name="Nobusawa T."/>
            <person name="Narise T."/>
            <person name="Kondo S."/>
            <person name="Saito H."/>
            <person name="Sato R."/>
            <person name="Murakawa M."/>
            <person name="Ihara Y."/>
            <person name="Oshima-Yamada Y."/>
            <person name="Ohtaka K."/>
            <person name="Satoh M."/>
            <person name="Sonobe K."/>
            <person name="Ishii M."/>
            <person name="Ohtani R."/>
            <person name="Kanamori-Sato M."/>
            <person name="Honoki R."/>
            <person name="Miyazaki D."/>
            <person name="Mochizuki H."/>
            <person name="Umetsu J."/>
            <person name="Higashi K."/>
            <person name="Shibata D."/>
            <person name="Kamiya Y."/>
            <person name="Sato N."/>
            <person name="Nakamura Y."/>
            <person name="Tabata S."/>
            <person name="Ida S."/>
            <person name="Kurokawa K."/>
            <person name="Ohta H."/>
        </authorList>
    </citation>
    <scope>NUCLEOTIDE SEQUENCE [LARGE SCALE GENOMIC DNA]</scope>
    <source>
        <strain evidence="3 4">NIES-2285</strain>
    </source>
</reference>
<dbReference type="AlphaFoldDB" id="A0A1Y1HWV6"/>
<evidence type="ECO:0000256" key="2">
    <source>
        <dbReference type="SAM" id="Phobius"/>
    </source>
</evidence>
<protein>
    <submittedName>
        <fullName evidence="3">Uncharacterized protein</fullName>
    </submittedName>
</protein>
<sequence>MFALAQHPGPLLLQTGEVPGAREGEGQQVVPPQLDPDAQQRLAMGLAQLVPAAQHAVPHSWLVGQQADGKVFESQIPGKLQHELPHKVCPGSLQQTFVVAPKRVPVMQDCPSEQHVALLPVPQTRALGQHVALLPVPTHVLPAGQHVGPQHVSADEEQHDPPQHFPDVQHAAPAYTLVLVMMLQHTLAGVAYWARAPMPKRMKRTIVGGKEVISDSGAGVLVAK</sequence>
<dbReference type="EMBL" id="DF237000">
    <property type="protein sequence ID" value="GAQ80328.1"/>
    <property type="molecule type" value="Genomic_DNA"/>
</dbReference>
<feature type="region of interest" description="Disordered" evidence="1">
    <location>
        <begin position="1"/>
        <end position="27"/>
    </location>
</feature>
<keyword evidence="2" id="KW-0472">Membrane</keyword>
<dbReference type="Proteomes" id="UP000054558">
    <property type="component" value="Unassembled WGS sequence"/>
</dbReference>
<accession>A0A1Y1HWV6</accession>
<proteinExistence type="predicted"/>
<keyword evidence="4" id="KW-1185">Reference proteome</keyword>